<keyword evidence="2" id="KW-1185">Reference proteome</keyword>
<protein>
    <submittedName>
        <fullName evidence="1">Putative baseplate assembly protein</fullName>
    </submittedName>
</protein>
<dbReference type="RefSeq" id="WP_185133247.1">
    <property type="nucleotide sequence ID" value="NZ_JACJVO010000051.1"/>
</dbReference>
<dbReference type="AlphaFoldDB" id="A0A7X0ST24"/>
<name>A0A7X0ST24_9BACL</name>
<evidence type="ECO:0000313" key="2">
    <source>
        <dbReference type="Proteomes" id="UP000564644"/>
    </source>
</evidence>
<evidence type="ECO:0000313" key="1">
    <source>
        <dbReference type="EMBL" id="MBB6735597.1"/>
    </source>
</evidence>
<dbReference type="Proteomes" id="UP000564644">
    <property type="component" value="Unassembled WGS sequence"/>
</dbReference>
<proteinExistence type="predicted"/>
<dbReference type="NCBIfam" id="TIGR02243">
    <property type="entry name" value="putative baseplate assembly protein"/>
    <property type="match status" value="1"/>
</dbReference>
<gene>
    <name evidence="1" type="ORF">H7C18_32275</name>
</gene>
<dbReference type="InterPro" id="IPR011749">
    <property type="entry name" value="CHP02243"/>
</dbReference>
<comment type="caution">
    <text evidence="1">The sequence shown here is derived from an EMBL/GenBank/DDBJ whole genome shotgun (WGS) entry which is preliminary data.</text>
</comment>
<organism evidence="1 2">
    <name type="scientific">Cohnella zeiphila</name>
    <dbReference type="NCBI Taxonomy" id="2761120"/>
    <lineage>
        <taxon>Bacteria</taxon>
        <taxon>Bacillati</taxon>
        <taxon>Bacillota</taxon>
        <taxon>Bacilli</taxon>
        <taxon>Bacillales</taxon>
        <taxon>Paenibacillaceae</taxon>
        <taxon>Cohnella</taxon>
    </lineage>
</organism>
<sequence>MLPRLSLDDRTYENILEDARRGIPKRMPEWTDENAHDPGMTMLELFAWMTEMQQFYLSRIPDANRRKFLDLLGFAPKEAASARAEASFGAIAAPVALPRGTKLKAKGETFETEEQVRLVPLSIERVVTRTEREASDMTASNAQGDVSYYAFGREAGRGSRLYIALDREPLLGQLVTLSVQLVNSDNLFGDRVVPSAKVSWKAYGLDEKTQQPGWLPLETYEDATVHLTYSGRITFFFESQLLPVIVHPANDRPRYWICCTLEEPGYEFPPRIDRLLLNTAMAEHRDTKSETLDFNGPGLSRWRLEADSYLGRYGDLRVQVREEDGRWREWRQVAGFDGAGPEDRCFTVETRADGARAVRFGDGVRGLAPPAGKGNVRRIHSDKTFGGQRWLGRSNGLPNQRFELFDLAVRRREELRLQVGEPGEKPGEWLWEDWLPVESFDRSGPLDRHFVYDREKGEIRFGNDENGAIPSVCAEPNICITVCVLGGGERGNIQPHLLTHWVLPEQRALGLAVTNAGYGSGGEEAESLSDCVERLQLELKRPFRAVTDEDYASIAKETPGLKVARVHVIPAYAPGRSAPSPGAVTVVVVPDNDQKTPMPSEGYLRTIAGHLDDRRLVTTEVHVIAPEYVEVTVHATVIVEPYFTEENERIVKALANMLRPLGGENGGWPFGRTVHRGDVYSAISRVNGVAYVQELWLEAAGRYARKSASGDVLLPPNGLVYSGGHRVELISRTQV</sequence>
<dbReference type="EMBL" id="JACJVO010000051">
    <property type="protein sequence ID" value="MBB6735597.1"/>
    <property type="molecule type" value="Genomic_DNA"/>
</dbReference>
<reference evidence="1 2" key="1">
    <citation type="submission" date="2020-08" db="EMBL/GenBank/DDBJ databases">
        <title>Cohnella phylogeny.</title>
        <authorList>
            <person name="Dunlap C."/>
        </authorList>
    </citation>
    <scope>NUCLEOTIDE SEQUENCE [LARGE SCALE GENOMIC DNA]</scope>
    <source>
        <strain evidence="1 2">CBP 2801</strain>
    </source>
</reference>
<accession>A0A7X0ST24</accession>